<evidence type="ECO:0000313" key="2">
    <source>
        <dbReference type="EMBL" id="CUJ13734.1"/>
    </source>
</evidence>
<gene>
    <name evidence="2" type="ORF">ERS370011_03950</name>
</gene>
<dbReference type="EMBL" id="CYTV01000017">
    <property type="protein sequence ID" value="CUJ13734.1"/>
    <property type="molecule type" value="Genomic_DNA"/>
</dbReference>
<proteinExistence type="predicted"/>
<name>A0A0M7HV53_9BORD</name>
<dbReference type="Proteomes" id="UP000053096">
    <property type="component" value="Unassembled WGS sequence"/>
</dbReference>
<accession>A0A0M7HV53</accession>
<dbReference type="RefSeq" id="WP_053073258.1">
    <property type="nucleotide sequence ID" value="NZ_CAJGUP010000012.1"/>
</dbReference>
<sequence>MTAQASGQSSSVELSTIYFFKNTLPASIPLHQCGLPLAEAIPNSISAYYGYQARLEGIVAAREYAQQNGLKFTAVDFSVSLDERPNLRQMTTQDLAHFDFLSFHKLSRSMMDDVVVVLKSGLQARGISIESLDFKRPQLVLARHPALIEDLQAQAAWQHVKMIAHPAQLAFSDRIYNVATVPYRHWARITEAFCRIDPLHISLEPPAPAARPDAPGVTRSLGHRPNAPSKPSSR</sequence>
<organism evidence="2 3">
    <name type="scientific">Bordetella pseudohinzii</name>
    <dbReference type="NCBI Taxonomy" id="1331258"/>
    <lineage>
        <taxon>Bacteria</taxon>
        <taxon>Pseudomonadati</taxon>
        <taxon>Pseudomonadota</taxon>
        <taxon>Betaproteobacteria</taxon>
        <taxon>Burkholderiales</taxon>
        <taxon>Alcaligenaceae</taxon>
        <taxon>Bordetella</taxon>
    </lineage>
</organism>
<evidence type="ECO:0000256" key="1">
    <source>
        <dbReference type="SAM" id="MobiDB-lite"/>
    </source>
</evidence>
<reference evidence="2 3" key="1">
    <citation type="submission" date="2015-09" db="EMBL/GenBank/DDBJ databases">
        <authorList>
            <person name="Jackson K.R."/>
            <person name="Lunt B.L."/>
            <person name="Fisher J.N.B."/>
            <person name="Gardner A.V."/>
            <person name="Bailey M.E."/>
            <person name="Deus L.M."/>
            <person name="Earl A.S."/>
            <person name="Gibby P.D."/>
            <person name="Hartmann K.A."/>
            <person name="Liu J.E."/>
            <person name="Manci A.M."/>
            <person name="Nielsen D.A."/>
            <person name="Solomon M.B."/>
            <person name="Breakwell D.P."/>
            <person name="Burnett S.H."/>
            <person name="Grose J.H."/>
        </authorList>
    </citation>
    <scope>NUCLEOTIDE SEQUENCE [LARGE SCALE GENOMIC DNA]</scope>
    <source>
        <strain evidence="2 3">2789STDY5608636</strain>
    </source>
</reference>
<protein>
    <submittedName>
        <fullName evidence="2">Uncharacterized protein</fullName>
    </submittedName>
</protein>
<dbReference type="OrthoDB" id="6835626at2"/>
<evidence type="ECO:0000313" key="3">
    <source>
        <dbReference type="Proteomes" id="UP000053096"/>
    </source>
</evidence>
<dbReference type="AlphaFoldDB" id="A0A0M7HV53"/>
<feature type="region of interest" description="Disordered" evidence="1">
    <location>
        <begin position="206"/>
        <end position="234"/>
    </location>
</feature>